<dbReference type="InterPro" id="IPR056124">
    <property type="entry name" value="DUF7707"/>
</dbReference>
<protein>
    <recommendedName>
        <fullName evidence="3">DUF7707 domain-containing protein</fullName>
    </recommendedName>
</protein>
<feature type="domain" description="DUF7707" evidence="3">
    <location>
        <begin position="18"/>
        <end position="114"/>
    </location>
</feature>
<dbReference type="AlphaFoldDB" id="A0A2T3AIH1"/>
<keyword evidence="2" id="KW-1133">Transmembrane helix</keyword>
<feature type="region of interest" description="Disordered" evidence="1">
    <location>
        <begin position="201"/>
        <end position="243"/>
    </location>
</feature>
<dbReference type="PANTHER" id="PTHR38118">
    <property type="entry name" value="ANCHORED CELL WALL PROTEIN 11-RELATED"/>
    <property type="match status" value="1"/>
</dbReference>
<feature type="compositionally biased region" description="Low complexity" evidence="1">
    <location>
        <begin position="201"/>
        <end position="218"/>
    </location>
</feature>
<dbReference type="PANTHER" id="PTHR38118:SF2">
    <property type="entry name" value="CDP-ALCOHOL PHOSPHATIDYLTRANSFERASE PROTEIN"/>
    <property type="match status" value="1"/>
</dbReference>
<gene>
    <name evidence="4" type="ORF">BD289DRAFT_47111</name>
</gene>
<dbReference type="Proteomes" id="UP000241462">
    <property type="component" value="Unassembled WGS sequence"/>
</dbReference>
<keyword evidence="2" id="KW-0472">Membrane</keyword>
<evidence type="ECO:0000256" key="1">
    <source>
        <dbReference type="SAM" id="MobiDB-lite"/>
    </source>
</evidence>
<feature type="compositionally biased region" description="Basic and acidic residues" evidence="1">
    <location>
        <begin position="354"/>
        <end position="366"/>
    </location>
</feature>
<evidence type="ECO:0000256" key="2">
    <source>
        <dbReference type="SAM" id="Phobius"/>
    </source>
</evidence>
<keyword evidence="2" id="KW-0812">Transmembrane</keyword>
<evidence type="ECO:0000259" key="3">
    <source>
        <dbReference type="Pfam" id="PF24808"/>
    </source>
</evidence>
<reference evidence="4 5" key="1">
    <citation type="journal article" date="2018" name="Mycol. Prog.">
        <title>Coniella lustricola, a new species from submerged detritus.</title>
        <authorList>
            <person name="Raudabaugh D.B."/>
            <person name="Iturriaga T."/>
            <person name="Carver A."/>
            <person name="Mondo S."/>
            <person name="Pangilinan J."/>
            <person name="Lipzen A."/>
            <person name="He G."/>
            <person name="Amirebrahimi M."/>
            <person name="Grigoriev I.V."/>
            <person name="Miller A.N."/>
        </authorList>
    </citation>
    <scope>NUCLEOTIDE SEQUENCE [LARGE SCALE GENOMIC DNA]</scope>
    <source>
        <strain evidence="4 5">B22-T-1</strain>
    </source>
</reference>
<accession>A0A2T3AIH1</accession>
<dbReference type="OrthoDB" id="2121879at2759"/>
<name>A0A2T3AIH1_9PEZI</name>
<evidence type="ECO:0000313" key="4">
    <source>
        <dbReference type="EMBL" id="PSR99208.1"/>
    </source>
</evidence>
<keyword evidence="5" id="KW-1185">Reference proteome</keyword>
<feature type="region of interest" description="Disordered" evidence="1">
    <location>
        <begin position="347"/>
        <end position="366"/>
    </location>
</feature>
<dbReference type="Pfam" id="PF24808">
    <property type="entry name" value="DUF7707"/>
    <property type="match status" value="1"/>
</dbReference>
<feature type="transmembrane region" description="Helical" evidence="2">
    <location>
        <begin position="257"/>
        <end position="279"/>
    </location>
</feature>
<organism evidence="4 5">
    <name type="scientific">Coniella lustricola</name>
    <dbReference type="NCBI Taxonomy" id="2025994"/>
    <lineage>
        <taxon>Eukaryota</taxon>
        <taxon>Fungi</taxon>
        <taxon>Dikarya</taxon>
        <taxon>Ascomycota</taxon>
        <taxon>Pezizomycotina</taxon>
        <taxon>Sordariomycetes</taxon>
        <taxon>Sordariomycetidae</taxon>
        <taxon>Diaporthales</taxon>
        <taxon>Schizoparmaceae</taxon>
        <taxon>Coniella</taxon>
    </lineage>
</organism>
<sequence length="366" mass="37886">MKQIILTDQEASTALNYHIDVSRLSFGTRVSWCTSQLTVCNDLCASDGEAGINHCNTKTLEYDCVCLDGSVPSLSSHDGTNDSIMCRLAYTKCVVESHSTTADQPACDAMIAKCEPLIPAAYSPAFVTNSIIARSGGITSYTDSAGILVVATASASAEISGVLTSQGATSGELPTAISNLPTAISGSPSATILITATSVPSSASTSDSATSPTPTTVTFRTITASPTTISTGPKTGSATATPVSSGTASVLSVGAKAGIGTAAGVGGLFVLAVVAYVFWRIGRGDRVGLSISIWKKRADGEEEDEPDLAIRKKWRGKRQSGRYSVAPWVQTSPIELPLMSIPMPELPGSVPLEPSKEKEVVHEVHG</sequence>
<dbReference type="InParanoid" id="A0A2T3AIH1"/>
<proteinExistence type="predicted"/>
<feature type="compositionally biased region" description="Polar residues" evidence="1">
    <location>
        <begin position="219"/>
        <end position="243"/>
    </location>
</feature>
<evidence type="ECO:0000313" key="5">
    <source>
        <dbReference type="Proteomes" id="UP000241462"/>
    </source>
</evidence>
<dbReference type="STRING" id="2025994.A0A2T3AIH1"/>
<dbReference type="EMBL" id="KZ678385">
    <property type="protein sequence ID" value="PSR99208.1"/>
    <property type="molecule type" value="Genomic_DNA"/>
</dbReference>